<evidence type="ECO:0000313" key="15">
    <source>
        <dbReference type="EMBL" id="MPL71675.1"/>
    </source>
</evidence>
<organism evidence="15">
    <name type="scientific">bioreactor metagenome</name>
    <dbReference type="NCBI Taxonomy" id="1076179"/>
    <lineage>
        <taxon>unclassified sequences</taxon>
        <taxon>metagenomes</taxon>
        <taxon>ecological metagenomes</taxon>
    </lineage>
</organism>
<accession>A0A644TXJ7</accession>
<dbReference type="UniPathway" id="UPA00053">
    <property type="reaction ID" value="UER00088"/>
</dbReference>
<evidence type="ECO:0000256" key="12">
    <source>
        <dbReference type="ARBA" id="ARBA00023141"/>
    </source>
</evidence>
<comment type="catalytic activity">
    <reaction evidence="13">
        <text>shikimate + ATP = 3-phosphoshikimate + ADP + H(+)</text>
        <dbReference type="Rhea" id="RHEA:13121"/>
        <dbReference type="ChEBI" id="CHEBI:15378"/>
        <dbReference type="ChEBI" id="CHEBI:30616"/>
        <dbReference type="ChEBI" id="CHEBI:36208"/>
        <dbReference type="ChEBI" id="CHEBI:145989"/>
        <dbReference type="ChEBI" id="CHEBI:456216"/>
        <dbReference type="EC" id="2.7.1.71"/>
    </reaction>
</comment>
<sequence>MIGHGVSYGALSVINAISTGKGAAFGIDLKTEAAVQLIPEKQFSVEIDGHPVENTELARFSVEEILDLYPESGMNGAVIRTTSNIPISQGLKSSSSAANAIISAAAGALGVDIDPLEIGRIGAAAAIRAGVSITGAFDDACACQLGGLVFTDNVKRELLLRRPMPEGYAAVIHIPPFQIRKTAFPSEKMREMRDMVSAAYDMAVEGDIFSAMYVNGRCTSEAIGMTPEIADKALSCGAAAAGLSGTGPATGILVPEGRLDEFLDRFGREDILLAGIRNGV</sequence>
<dbReference type="InterPro" id="IPR020568">
    <property type="entry name" value="Ribosomal_Su5_D2-typ_SF"/>
</dbReference>
<keyword evidence="11" id="KW-0067">ATP-binding</keyword>
<evidence type="ECO:0000256" key="10">
    <source>
        <dbReference type="ARBA" id="ARBA00022777"/>
    </source>
</evidence>
<evidence type="ECO:0000256" key="2">
    <source>
        <dbReference type="ARBA" id="ARBA00004842"/>
    </source>
</evidence>
<gene>
    <name evidence="15" type="primary">thrB_4</name>
    <name evidence="15" type="ORF">SDC9_17453</name>
</gene>
<dbReference type="GO" id="GO:0009073">
    <property type="term" value="P:aromatic amino acid family biosynthetic process"/>
    <property type="evidence" value="ECO:0007669"/>
    <property type="project" value="UniProtKB-KW"/>
</dbReference>
<comment type="similarity">
    <text evidence="3">Belongs to the GHMP kinase family. Archaeal shikimate kinase subfamily.</text>
</comment>
<reference evidence="15" key="1">
    <citation type="submission" date="2019-08" db="EMBL/GenBank/DDBJ databases">
        <authorList>
            <person name="Kucharzyk K."/>
            <person name="Murdoch R.W."/>
            <person name="Higgins S."/>
            <person name="Loffler F."/>
        </authorList>
    </citation>
    <scope>NUCLEOTIDE SEQUENCE</scope>
</reference>
<evidence type="ECO:0000256" key="13">
    <source>
        <dbReference type="ARBA" id="ARBA00048567"/>
    </source>
</evidence>
<dbReference type="InterPro" id="IPR006204">
    <property type="entry name" value="GHMP_kinase_N_dom"/>
</dbReference>
<dbReference type="PIRSF" id="PIRSF005758">
    <property type="entry name" value="Shikimt_kin_arch"/>
    <property type="match status" value="1"/>
</dbReference>
<feature type="domain" description="GHMP kinase N-terminal" evidence="14">
    <location>
        <begin position="69"/>
        <end position="147"/>
    </location>
</feature>
<dbReference type="GO" id="GO:0004765">
    <property type="term" value="F:shikimate kinase activity"/>
    <property type="evidence" value="ECO:0007669"/>
    <property type="project" value="UniProtKB-EC"/>
</dbReference>
<dbReference type="GO" id="GO:0005737">
    <property type="term" value="C:cytoplasm"/>
    <property type="evidence" value="ECO:0007669"/>
    <property type="project" value="UniProtKB-SubCell"/>
</dbReference>
<dbReference type="GO" id="GO:0009423">
    <property type="term" value="P:chorismate biosynthetic process"/>
    <property type="evidence" value="ECO:0007669"/>
    <property type="project" value="UniProtKB-UniPathway"/>
</dbReference>
<evidence type="ECO:0000256" key="5">
    <source>
        <dbReference type="ARBA" id="ARBA00013853"/>
    </source>
</evidence>
<dbReference type="NCBIfam" id="TIGR01920">
    <property type="entry name" value="Shik_kin_archae"/>
    <property type="match status" value="1"/>
</dbReference>
<dbReference type="SUPFAM" id="SSF54211">
    <property type="entry name" value="Ribosomal protein S5 domain 2-like"/>
    <property type="match status" value="1"/>
</dbReference>
<dbReference type="GO" id="GO:0005524">
    <property type="term" value="F:ATP binding"/>
    <property type="evidence" value="ECO:0007669"/>
    <property type="project" value="UniProtKB-KW"/>
</dbReference>
<dbReference type="Pfam" id="PF00288">
    <property type="entry name" value="GHMP_kinases_N"/>
    <property type="match status" value="1"/>
</dbReference>
<evidence type="ECO:0000259" key="14">
    <source>
        <dbReference type="Pfam" id="PF00288"/>
    </source>
</evidence>
<evidence type="ECO:0000256" key="8">
    <source>
        <dbReference type="ARBA" id="ARBA00022679"/>
    </source>
</evidence>
<comment type="caution">
    <text evidence="15">The sequence shown here is derived from an EMBL/GenBank/DDBJ whole genome shotgun (WGS) entry which is preliminary data.</text>
</comment>
<proteinExistence type="inferred from homology"/>
<dbReference type="GO" id="GO:0008652">
    <property type="term" value="P:amino acid biosynthetic process"/>
    <property type="evidence" value="ECO:0007669"/>
    <property type="project" value="UniProtKB-KW"/>
</dbReference>
<keyword evidence="12" id="KW-0057">Aromatic amino acid biosynthesis</keyword>
<keyword evidence="6" id="KW-0963">Cytoplasm</keyword>
<dbReference type="EMBL" id="VSSQ01000060">
    <property type="protein sequence ID" value="MPL71675.1"/>
    <property type="molecule type" value="Genomic_DNA"/>
</dbReference>
<dbReference type="PANTHER" id="PTHR20861">
    <property type="entry name" value="HOMOSERINE/4-DIPHOSPHOCYTIDYL-2-C-METHYL-D-ERYTHRITOL KINASE"/>
    <property type="match status" value="1"/>
</dbReference>
<dbReference type="AlphaFoldDB" id="A0A644TXJ7"/>
<dbReference type="InterPro" id="IPR010189">
    <property type="entry name" value="SK_arc"/>
</dbReference>
<dbReference type="Gene3D" id="3.30.230.10">
    <property type="match status" value="1"/>
</dbReference>
<dbReference type="EC" id="2.7.1.71" evidence="4"/>
<evidence type="ECO:0000256" key="3">
    <source>
        <dbReference type="ARBA" id="ARBA00010202"/>
    </source>
</evidence>
<name>A0A644TXJ7_9ZZZZ</name>
<comment type="pathway">
    <text evidence="2">Metabolic intermediate biosynthesis; chorismate biosynthesis; chorismate from D-erythrose 4-phosphate and phosphoenolpyruvate: step 5/7.</text>
</comment>
<dbReference type="PANTHER" id="PTHR20861:SF3">
    <property type="entry name" value="SHIKIMATE KINASE"/>
    <property type="match status" value="1"/>
</dbReference>
<dbReference type="InterPro" id="IPR014721">
    <property type="entry name" value="Ribsml_uS5_D2-typ_fold_subgr"/>
</dbReference>
<keyword evidence="9" id="KW-0547">Nucleotide-binding</keyword>
<keyword evidence="8 15" id="KW-0808">Transferase</keyword>
<evidence type="ECO:0000256" key="7">
    <source>
        <dbReference type="ARBA" id="ARBA00022605"/>
    </source>
</evidence>
<keyword evidence="7" id="KW-0028">Amino-acid biosynthesis</keyword>
<evidence type="ECO:0000256" key="6">
    <source>
        <dbReference type="ARBA" id="ARBA00022490"/>
    </source>
</evidence>
<evidence type="ECO:0000256" key="9">
    <source>
        <dbReference type="ARBA" id="ARBA00022741"/>
    </source>
</evidence>
<dbReference type="HAMAP" id="MF_00370">
    <property type="entry name" value="Shik_kinase_arch"/>
    <property type="match status" value="1"/>
</dbReference>
<evidence type="ECO:0000256" key="4">
    <source>
        <dbReference type="ARBA" id="ARBA00012154"/>
    </source>
</evidence>
<evidence type="ECO:0000256" key="1">
    <source>
        <dbReference type="ARBA" id="ARBA00004496"/>
    </source>
</evidence>
<keyword evidence="10 15" id="KW-0418">Kinase</keyword>
<evidence type="ECO:0000256" key="11">
    <source>
        <dbReference type="ARBA" id="ARBA00022840"/>
    </source>
</evidence>
<comment type="subcellular location">
    <subcellularLocation>
        <location evidence="1">Cytoplasm</location>
    </subcellularLocation>
</comment>
<protein>
    <recommendedName>
        <fullName evidence="5">Shikimate kinase</fullName>
        <ecNumber evidence="4">2.7.1.71</ecNumber>
    </recommendedName>
</protein>